<dbReference type="GeneID" id="55816726"/>
<accession>A0A6G8R2B6</accession>
<protein>
    <submittedName>
        <fullName evidence="1">Uncharacterized protein</fullName>
    </submittedName>
</protein>
<dbReference type="RefSeq" id="YP_009887271.1">
    <property type="nucleotide sequence ID" value="NC_049498.1"/>
</dbReference>
<dbReference type="KEGG" id="vg:55816726"/>
<organism evidence="1 2">
    <name type="scientific">Arthrobacter phage Abba</name>
    <dbReference type="NCBI Taxonomy" id="2713256"/>
    <lineage>
        <taxon>Viruses</taxon>
        <taxon>Duplodnaviria</taxon>
        <taxon>Heunggongvirae</taxon>
        <taxon>Uroviricota</taxon>
        <taxon>Caudoviricetes</taxon>
        <taxon>Berryhillviridae</taxon>
        <taxon>Ayohtrevirus</taxon>
        <taxon>Ayohtrevirus abba</taxon>
    </lineage>
</organism>
<dbReference type="Proteomes" id="UP000500909">
    <property type="component" value="Segment"/>
</dbReference>
<evidence type="ECO:0000313" key="2">
    <source>
        <dbReference type="Proteomes" id="UP000500909"/>
    </source>
</evidence>
<evidence type="ECO:0000313" key="1">
    <source>
        <dbReference type="EMBL" id="QIN94334.1"/>
    </source>
</evidence>
<gene>
    <name evidence="1" type="primary">5</name>
    <name evidence="1" type="ORF">SEA_ABBA_5</name>
</gene>
<reference evidence="1 2" key="1">
    <citation type="submission" date="2020-02" db="EMBL/GenBank/DDBJ databases">
        <authorList>
            <person name="Bojorquez D.A."/>
            <person name="Alcantara J.K.D.L."/>
            <person name="Arambulo J.M.L."/>
            <person name="Budzinski C.A."/>
            <person name="Campbell G.A."/>
            <person name="Dosanjh M.K."/>
            <person name="Gallardo M.A."/>
            <person name="Huang C."/>
            <person name="Nguyen N."/>
            <person name="Yee O.M."/>
            <person name="Ngo R.T."/>
            <person name="Kapinos A."/>
            <person name="Freise A.C."/>
            <person name="Reddi K."/>
            <person name="Moberg-Parker J."/>
            <person name="Garlena R.A."/>
            <person name="Russell D.A."/>
            <person name="Pope W.H."/>
            <person name="Jacobs-Sera D."/>
            <person name="Hatfull G.F."/>
        </authorList>
    </citation>
    <scope>NUCLEOTIDE SEQUENCE [LARGE SCALE GENOMIC DNA]</scope>
</reference>
<dbReference type="EMBL" id="MT024868">
    <property type="protein sequence ID" value="QIN94334.1"/>
    <property type="molecule type" value="Genomic_DNA"/>
</dbReference>
<proteinExistence type="predicted"/>
<keyword evidence="2" id="KW-1185">Reference proteome</keyword>
<name>A0A6G8R2B6_9CAUD</name>
<sequence length="101" mass="11168">MTTTFEQARKIASELNAPAWRDLGNRGEYMTADYGYENADAWLIVEGAREYIEGGDDSFVILDQPLTLVMKATGDVVSVQYLDDPELIDGMTPVGNAPTYE</sequence>